<dbReference type="Proteomes" id="UP001239111">
    <property type="component" value="Chromosome 3"/>
</dbReference>
<reference evidence="1" key="1">
    <citation type="submission" date="2023-04" db="EMBL/GenBank/DDBJ databases">
        <title>A chromosome-level genome assembly of the parasitoid wasp Eretmocerus hayati.</title>
        <authorList>
            <person name="Zhong Y."/>
            <person name="Liu S."/>
            <person name="Liu Y."/>
        </authorList>
    </citation>
    <scope>NUCLEOTIDE SEQUENCE</scope>
    <source>
        <strain evidence="1">ZJU_SS_LIU_2023</strain>
    </source>
</reference>
<accession>A0ACC2NM17</accession>
<sequence>MASETPRQQDLMKTFEKRLELYKRELAKYKKRFQAMDIDYAPINDRIDSLEGKLEDFEEYNHEVGLETRRLLKKVQHQNNLLETFKKDLDSINQKLTSNKRTCPEPQIHGEEGKTRRICQESLVPYRMYHHGLFWYQGEQPYDKLPMICDNIKNLSEDRQVIVYVEDEQKKLLLGPFFERIINVEDVYCPELEYPLDEVVKCPHHRSWAHCCASVNVKLIKNWILSNSVTLTSNFPIDIQEVELYGCGGGTLLSPLPSHEISTYKASADELKAVSSQQTGKPIFEMDQINAAGRALPEFLSPKKIIELEKTKRYKITKIRKVKTSWGPKVILELENEFEVFVPLELNNLLITDTQVYKELIAKSSTTSLYFKHMGKSRVEIVD</sequence>
<organism evidence="1 2">
    <name type="scientific">Eretmocerus hayati</name>
    <dbReference type="NCBI Taxonomy" id="131215"/>
    <lineage>
        <taxon>Eukaryota</taxon>
        <taxon>Metazoa</taxon>
        <taxon>Ecdysozoa</taxon>
        <taxon>Arthropoda</taxon>
        <taxon>Hexapoda</taxon>
        <taxon>Insecta</taxon>
        <taxon>Pterygota</taxon>
        <taxon>Neoptera</taxon>
        <taxon>Endopterygota</taxon>
        <taxon>Hymenoptera</taxon>
        <taxon>Apocrita</taxon>
        <taxon>Proctotrupomorpha</taxon>
        <taxon>Chalcidoidea</taxon>
        <taxon>Aphelinidae</taxon>
        <taxon>Aphelininae</taxon>
        <taxon>Eretmocerus</taxon>
    </lineage>
</organism>
<protein>
    <submittedName>
        <fullName evidence="1">Uncharacterized protein</fullName>
    </submittedName>
</protein>
<evidence type="ECO:0000313" key="2">
    <source>
        <dbReference type="Proteomes" id="UP001239111"/>
    </source>
</evidence>
<comment type="caution">
    <text evidence="1">The sequence shown here is derived from an EMBL/GenBank/DDBJ whole genome shotgun (WGS) entry which is preliminary data.</text>
</comment>
<proteinExistence type="predicted"/>
<evidence type="ECO:0000313" key="1">
    <source>
        <dbReference type="EMBL" id="KAJ8672230.1"/>
    </source>
</evidence>
<dbReference type="EMBL" id="CM056743">
    <property type="protein sequence ID" value="KAJ8672230.1"/>
    <property type="molecule type" value="Genomic_DNA"/>
</dbReference>
<name>A0ACC2NM17_9HYME</name>
<keyword evidence="2" id="KW-1185">Reference proteome</keyword>
<gene>
    <name evidence="1" type="ORF">QAD02_003489</name>
</gene>